<keyword evidence="2" id="KW-0675">Receptor</keyword>
<dbReference type="Gene3D" id="1.20.1070.10">
    <property type="entry name" value="Rhodopsin 7-helix transmembrane proteins"/>
    <property type="match status" value="1"/>
</dbReference>
<evidence type="ECO:0000313" key="3">
    <source>
        <dbReference type="Proteomes" id="UP000735302"/>
    </source>
</evidence>
<keyword evidence="3" id="KW-1185">Reference proteome</keyword>
<dbReference type="SUPFAM" id="SSF81321">
    <property type="entry name" value="Family A G protein-coupled receptor-like"/>
    <property type="match status" value="1"/>
</dbReference>
<sequence>MPVALHLFVTMLAHLHSSVNFCVYITCNKNFRSAILRLLTCRTLDKLSFSTSDLKTGHSGQKISSITGSSNSAFATQTSKVVTPTTSNE</sequence>
<dbReference type="Proteomes" id="UP000735302">
    <property type="component" value="Unassembled WGS sequence"/>
</dbReference>
<feature type="chain" id="PRO_5043439070" evidence="1">
    <location>
        <begin position="21"/>
        <end position="89"/>
    </location>
</feature>
<evidence type="ECO:0000313" key="2">
    <source>
        <dbReference type="EMBL" id="GFO23394.1"/>
    </source>
</evidence>
<reference evidence="2 3" key="1">
    <citation type="journal article" date="2021" name="Elife">
        <title>Chloroplast acquisition without the gene transfer in kleptoplastic sea slugs, Plakobranchus ocellatus.</title>
        <authorList>
            <person name="Maeda T."/>
            <person name="Takahashi S."/>
            <person name="Yoshida T."/>
            <person name="Shimamura S."/>
            <person name="Takaki Y."/>
            <person name="Nagai Y."/>
            <person name="Toyoda A."/>
            <person name="Suzuki Y."/>
            <person name="Arimoto A."/>
            <person name="Ishii H."/>
            <person name="Satoh N."/>
            <person name="Nishiyama T."/>
            <person name="Hasebe M."/>
            <person name="Maruyama T."/>
            <person name="Minagawa J."/>
            <person name="Obokata J."/>
            <person name="Shigenobu S."/>
        </authorList>
    </citation>
    <scope>NUCLEOTIDE SEQUENCE [LARGE SCALE GENOMIC DNA]</scope>
</reference>
<dbReference type="AlphaFoldDB" id="A0AAV4BX67"/>
<name>A0AAV4BX67_9GAST</name>
<accession>A0AAV4BX67</accession>
<feature type="signal peptide" evidence="1">
    <location>
        <begin position="1"/>
        <end position="20"/>
    </location>
</feature>
<organism evidence="2 3">
    <name type="scientific">Plakobranchus ocellatus</name>
    <dbReference type="NCBI Taxonomy" id="259542"/>
    <lineage>
        <taxon>Eukaryota</taxon>
        <taxon>Metazoa</taxon>
        <taxon>Spiralia</taxon>
        <taxon>Lophotrochozoa</taxon>
        <taxon>Mollusca</taxon>
        <taxon>Gastropoda</taxon>
        <taxon>Heterobranchia</taxon>
        <taxon>Euthyneura</taxon>
        <taxon>Panpulmonata</taxon>
        <taxon>Sacoglossa</taxon>
        <taxon>Placobranchoidea</taxon>
        <taxon>Plakobranchidae</taxon>
        <taxon>Plakobranchus</taxon>
    </lineage>
</organism>
<keyword evidence="1" id="KW-0732">Signal</keyword>
<proteinExistence type="predicted"/>
<dbReference type="EMBL" id="BLXT01005511">
    <property type="protein sequence ID" value="GFO23394.1"/>
    <property type="molecule type" value="Genomic_DNA"/>
</dbReference>
<evidence type="ECO:0000256" key="1">
    <source>
        <dbReference type="SAM" id="SignalP"/>
    </source>
</evidence>
<comment type="caution">
    <text evidence="2">The sequence shown here is derived from an EMBL/GenBank/DDBJ whole genome shotgun (WGS) entry which is preliminary data.</text>
</comment>
<gene>
    <name evidence="2" type="ORF">PoB_004989900</name>
</gene>
<protein>
    <submittedName>
        <fullName evidence="2">Melatonin receptor type 1b</fullName>
    </submittedName>
</protein>